<dbReference type="PANTHER" id="PTHR17695">
    <property type="entry name" value="SMALL SUBUNIT PROCESSOME COMPONENT 20 HOMOLOG"/>
    <property type="match status" value="1"/>
</dbReference>
<feature type="compositionally biased region" description="Basic residues" evidence="1">
    <location>
        <begin position="2041"/>
        <end position="2055"/>
    </location>
</feature>
<organism evidence="5 6">
    <name type="scientific">Aromia moschata</name>
    <dbReference type="NCBI Taxonomy" id="1265417"/>
    <lineage>
        <taxon>Eukaryota</taxon>
        <taxon>Metazoa</taxon>
        <taxon>Ecdysozoa</taxon>
        <taxon>Arthropoda</taxon>
        <taxon>Hexapoda</taxon>
        <taxon>Insecta</taxon>
        <taxon>Pterygota</taxon>
        <taxon>Neoptera</taxon>
        <taxon>Endopterygota</taxon>
        <taxon>Coleoptera</taxon>
        <taxon>Polyphaga</taxon>
        <taxon>Cucujiformia</taxon>
        <taxon>Chrysomeloidea</taxon>
        <taxon>Cerambycidae</taxon>
        <taxon>Cerambycinae</taxon>
        <taxon>Callichromatini</taxon>
        <taxon>Aromia</taxon>
    </lineage>
</organism>
<dbReference type="InterPro" id="IPR046523">
    <property type="entry name" value="UTP20_dom"/>
</dbReference>
<dbReference type="Pfam" id="PF20416">
    <property type="entry name" value="UTP20"/>
    <property type="match status" value="1"/>
</dbReference>
<dbReference type="SUPFAM" id="SSF48371">
    <property type="entry name" value="ARM repeat"/>
    <property type="match status" value="2"/>
</dbReference>
<reference evidence="5" key="1">
    <citation type="journal article" date="2023" name="Insect Mol. Biol.">
        <title>Genome sequencing provides insights into the evolution of gene families encoding plant cell wall-degrading enzymes in longhorned beetles.</title>
        <authorList>
            <person name="Shin N.R."/>
            <person name="Okamura Y."/>
            <person name="Kirsch R."/>
            <person name="Pauchet Y."/>
        </authorList>
    </citation>
    <scope>NUCLEOTIDE SEQUENCE</scope>
    <source>
        <strain evidence="5">AMC_N1</strain>
    </source>
</reference>
<dbReference type="GO" id="GO:0032040">
    <property type="term" value="C:small-subunit processome"/>
    <property type="evidence" value="ECO:0007669"/>
    <property type="project" value="TreeGrafter"/>
</dbReference>
<dbReference type="Pfam" id="PF23099">
    <property type="entry name" value="UTP20_C"/>
    <property type="match status" value="1"/>
</dbReference>
<dbReference type="GO" id="GO:0030686">
    <property type="term" value="C:90S preribosome"/>
    <property type="evidence" value="ECO:0007669"/>
    <property type="project" value="TreeGrafter"/>
</dbReference>
<comment type="caution">
    <text evidence="5">The sequence shown here is derived from an EMBL/GenBank/DDBJ whole genome shotgun (WGS) entry which is preliminary data.</text>
</comment>
<dbReference type="InterPro" id="IPR052575">
    <property type="entry name" value="SSU_processome_comp_20"/>
</dbReference>
<dbReference type="InterPro" id="IPR011430">
    <property type="entry name" value="UTP20_N"/>
</dbReference>
<evidence type="ECO:0000259" key="4">
    <source>
        <dbReference type="Pfam" id="PF23099"/>
    </source>
</evidence>
<feature type="region of interest" description="Disordered" evidence="1">
    <location>
        <begin position="1153"/>
        <end position="1187"/>
    </location>
</feature>
<dbReference type="Gene3D" id="1.25.10.10">
    <property type="entry name" value="Leucine-rich Repeat Variant"/>
    <property type="match status" value="2"/>
</dbReference>
<proteinExistence type="predicted"/>
<dbReference type="InterPro" id="IPR016024">
    <property type="entry name" value="ARM-type_fold"/>
</dbReference>
<feature type="domain" description="U3 small nucleolar RNA-associated protein 20 N-terminal" evidence="2">
    <location>
        <begin position="414"/>
        <end position="923"/>
    </location>
</feature>
<evidence type="ECO:0000313" key="6">
    <source>
        <dbReference type="Proteomes" id="UP001162162"/>
    </source>
</evidence>
<dbReference type="Pfam" id="PF07539">
    <property type="entry name" value="UTP20_N"/>
    <property type="match status" value="1"/>
</dbReference>
<dbReference type="InterPro" id="IPR057525">
    <property type="entry name" value="UTP20_C"/>
</dbReference>
<evidence type="ECO:0000259" key="2">
    <source>
        <dbReference type="Pfam" id="PF07539"/>
    </source>
</evidence>
<dbReference type="EMBL" id="JAPWTK010000825">
    <property type="protein sequence ID" value="KAJ8935872.1"/>
    <property type="molecule type" value="Genomic_DNA"/>
</dbReference>
<evidence type="ECO:0000259" key="3">
    <source>
        <dbReference type="Pfam" id="PF20416"/>
    </source>
</evidence>
<feature type="region of interest" description="Disordered" evidence="1">
    <location>
        <begin position="2041"/>
        <end position="2064"/>
    </location>
</feature>
<evidence type="ECO:0000256" key="1">
    <source>
        <dbReference type="SAM" id="MobiDB-lite"/>
    </source>
</evidence>
<protein>
    <recommendedName>
        <fullName evidence="7">Small subunit processome component 20 homolog</fullName>
    </recommendedName>
</protein>
<evidence type="ECO:0000313" key="5">
    <source>
        <dbReference type="EMBL" id="KAJ8935872.1"/>
    </source>
</evidence>
<feature type="domain" description="U3 small nucleolar RNA-associated protein 20" evidence="3">
    <location>
        <begin position="1311"/>
        <end position="1425"/>
    </location>
</feature>
<keyword evidence="6" id="KW-1185">Reference proteome</keyword>
<evidence type="ECO:0008006" key="7">
    <source>
        <dbReference type="Google" id="ProtNLM"/>
    </source>
</evidence>
<accession>A0AAV8XAV1</accession>
<feature type="domain" description="U3 small nucleolar RNA-associated protein 20 C-terminal" evidence="4">
    <location>
        <begin position="1851"/>
        <end position="2057"/>
    </location>
</feature>
<feature type="compositionally biased region" description="Acidic residues" evidence="1">
    <location>
        <begin position="1172"/>
        <end position="1183"/>
    </location>
</feature>
<gene>
    <name evidence="5" type="ORF">NQ318_019456</name>
</gene>
<dbReference type="PANTHER" id="PTHR17695:SF11">
    <property type="entry name" value="SMALL SUBUNIT PROCESSOME COMPONENT 20 HOMOLOG"/>
    <property type="match status" value="1"/>
</dbReference>
<dbReference type="InterPro" id="IPR011989">
    <property type="entry name" value="ARM-like"/>
</dbReference>
<name>A0AAV8XAV1_9CUCU</name>
<dbReference type="Proteomes" id="UP001162162">
    <property type="component" value="Unassembled WGS sequence"/>
</dbReference>
<sequence>MSDWSKYAIDFKEGNRYISDKLLNNVRKGDLNGIMDNSDDYYCSIICIPHLNIKGDRNEAVEIMKRNITVLVEKIVVTAVKEEVIKALFLLNGTVETLVHLSGTDALSESFNGLINCLLNLTTYPDHILSLKTISLCLTLLQNNPSTITMELLVTINNNLENNFNSPFHEVRLLTSHIYSMFENLSDFKLRHSEDPDVVPEDWKVFSICYNTESIEPHVHTYRDQLQNLEKLSFDKPQMLMCNQTAFRTVPLRYLCGTLFINFRLLWEPVIKIIESHAHGLEINTFWNVFKAELKNACENVRQRKEISIPLIETKCQFLCDLFESSHKLEAIPDFSNYRILLWKAASTFADVAEAKTRDVSELFLNFIGSEFLNTNSEGTFICSIKKNAVREDEVEEEAEKRSTVPKSGSKVRLRTLLQKLKVFSQILSPMSMYREPELHKIYFDLLQHKDASIQKAALDCIMTYKYKYLTPYKEHLYNLVDDKNFKHEIVTFRIDKDTDMISPEHRENLMPFVMQIVFSKMNAKTGLRTGGKSSGQLRRNLILRFMAGCQENEMLSFIRKAFRFYNDFLNDDPEEMVSSASKSINFEKFIPPKKLQSTLNLLNVVLEQFGGLMGSELLTYLLQILLIIGAIVKETCHQTEQIHVGYLTLLKNLRMSCIKMVERFFGHFEDYPWSNKQINAIFTVFVWPYLNRLTTEGIHSPTTLLKLIVQWGSNPRYFPLLVKHEEGNTDQYILPHVVRLLVVEKSHSTVVNAIEEMLENLLSLQLDEEDTRPAIPVDNLLSIKNDILSRIGVSEKLNYGSCILLPHVPIVLSKIKRKLEGKAKNLNQKELFILSRVSELVWEADISDAILHLLLPVFLQKCKSSAGEEIITRFLTTIKNLIRNVEKPQIHLKEISPLFSEVSFPSCRKILTQILEIIAQSDGILLINNLHFLLRSEKDLSLKENSAHTLKLLCPMLINKYQNIYKDVDYILNVTIFVLIRNGMRSGNVDVRNESIALLGHLARDCPESHFILRDLHNYANKTDLEVDFFENLTHLQIHRHARALLKFCQITRELETVPNPRTLTQFILPLATHYLCSEKYTNKNSVVDAAIEVVSVVCRILPWHQYEGVLKYYLSKLRYKVEYQKQLVRLIVVILDAFHFDLSKGHLDESATDGAVSATTDKGTQKTQEEEGGGESANEVDGDGKENEVVDFGEVLDDEEAGGDVEDDEDNVETSLTCLKICEKISVLCKSTAVRVIRTIQTVLLPQLHKSLAELTHHDTSHKVNRKRTGFEREEEDLLRVPISLALVKLLQRLPTKILESNLPGCLKGMYQEGDIDKVLLSVLDLCRADLFGSLSEEKEIVKITVKVSEAKSTKSYDTLHILSQFITESCLMDLILPIKRVLDSSHSFKAVQKAQESLRHITLGLVDNSYISVESLLKFAYGSASESIPQLAAKQKKTLDEKGREKLKREREDCFIIPKVPGNRTAYREQNVRTSMRTNTHLLVEFGLGLCYIMLKRDKLRDGDYKPFIDPFVVIFKRCLKSKHVKLSTLTLQCLSWTMKYDLPSMRESIKSITKDIFGILHKYASAGLSKGDNFDLVMAAFKAMAVLVRDVKYHTVDTNQLKILLLYVEQDMHDHNRQATAFNLLKSIISRKLIVPEMNEVMEKVAELSITSELSHVREQSRIVFHQFLMDYPLGNTLEKHLGFYISQLSYEFQYGRESAIEMIQTLINTFPLNVLKTHSGTLLITLGARLVNDETPECRKMVADCLSSMLNKLPKTDRDPLFEIIMDWLKDANVSHRRLAAQLCGIFVSVEKSNFEARLKPLTPLIMKQFGLDNYPGKFVKLNKEKEHKDTEEHQRLSDLLVSNKSLDNGYLYSDPPNALKSLTLDLCDQLQDSVKNDLAEQVIKNLVFVARVLQKVPVKDESNESKLNLLWLAKLMRRIVNKEVVENSSNTILRTEVFKWIAGVGTALEVDSILPVLHHMLAPLVREMITVEEKNAPLRQLAKEVANLLKKKVGVEEYTKTLSKLQQTLSVKRAERKRARTQLAVTDPEMFAKKKIKRHERKKEAKKRKMSELKGTKKNFKRRKVVDLEDNSEII</sequence>